<dbReference type="SUPFAM" id="SSF53756">
    <property type="entry name" value="UDP-Glycosyltransferase/glycogen phosphorylase"/>
    <property type="match status" value="1"/>
</dbReference>
<evidence type="ECO:0000313" key="4">
    <source>
        <dbReference type="Proteomes" id="UP000179076"/>
    </source>
</evidence>
<dbReference type="PANTHER" id="PTHR30160:SF15">
    <property type="entry name" value="GLYCOSYLTRANSFERASE HI_0523-RELATED"/>
    <property type="match status" value="1"/>
</dbReference>
<proteinExistence type="predicted"/>
<dbReference type="InterPro" id="IPR002201">
    <property type="entry name" value="Glyco_trans_9"/>
</dbReference>
<evidence type="ECO:0000256" key="1">
    <source>
        <dbReference type="ARBA" id="ARBA00022676"/>
    </source>
</evidence>
<dbReference type="AlphaFoldDB" id="A0A1F6V843"/>
<dbReference type="InterPro" id="IPR051199">
    <property type="entry name" value="LPS_LOS_Heptosyltrfase"/>
</dbReference>
<comment type="caution">
    <text evidence="3">The sequence shown here is derived from an EMBL/GenBank/DDBJ whole genome shotgun (WGS) entry which is preliminary data.</text>
</comment>
<organism evidence="3 4">
    <name type="scientific">Candidatus Muproteobacteria bacterium RBG_16_60_9</name>
    <dbReference type="NCBI Taxonomy" id="1817755"/>
    <lineage>
        <taxon>Bacteria</taxon>
        <taxon>Pseudomonadati</taxon>
        <taxon>Pseudomonadota</taxon>
        <taxon>Candidatus Muproteobacteria</taxon>
    </lineage>
</organism>
<evidence type="ECO:0000313" key="3">
    <source>
        <dbReference type="EMBL" id="OGI65867.1"/>
    </source>
</evidence>
<dbReference type="GO" id="GO:0005829">
    <property type="term" value="C:cytosol"/>
    <property type="evidence" value="ECO:0007669"/>
    <property type="project" value="TreeGrafter"/>
</dbReference>
<evidence type="ECO:0000256" key="2">
    <source>
        <dbReference type="ARBA" id="ARBA00022679"/>
    </source>
</evidence>
<gene>
    <name evidence="3" type="ORF">A2W18_00890</name>
</gene>
<protein>
    <recommendedName>
        <fullName evidence="5">ADP-heptose--LPS heptosyltransferase</fullName>
    </recommendedName>
</protein>
<keyword evidence="2" id="KW-0808">Transferase</keyword>
<dbReference type="GO" id="GO:0008713">
    <property type="term" value="F:ADP-heptose-lipopolysaccharide heptosyltransferase activity"/>
    <property type="evidence" value="ECO:0007669"/>
    <property type="project" value="TreeGrafter"/>
</dbReference>
<dbReference type="GO" id="GO:0009244">
    <property type="term" value="P:lipopolysaccharide core region biosynthetic process"/>
    <property type="evidence" value="ECO:0007669"/>
    <property type="project" value="TreeGrafter"/>
</dbReference>
<dbReference type="EMBL" id="MFSP01000101">
    <property type="protein sequence ID" value="OGI65867.1"/>
    <property type="molecule type" value="Genomic_DNA"/>
</dbReference>
<dbReference type="Gene3D" id="3.40.50.2000">
    <property type="entry name" value="Glycogen Phosphorylase B"/>
    <property type="match status" value="2"/>
</dbReference>
<dbReference type="Proteomes" id="UP000179076">
    <property type="component" value="Unassembled WGS sequence"/>
</dbReference>
<accession>A0A1F6V843</accession>
<keyword evidence="1" id="KW-0328">Glycosyltransferase</keyword>
<sequence>MSAPAKILVVRNDRLGDFMLAYPTLLLLKQALPTTAIHALVPAYTREMALCCTGIDAVELDPGPAARAAEQFALLRRLRQTRYDAVLTLFSTTRIGWLTVAARIPYRLAPATKLAQLFYNRRLTQRRSQSAKPEFIYNLDLGMKLLADHGIADAAAPQPPYLRFADTEIARLRTEFCRARNIATTDRLIFIHPGSGGSANNLSVEQYALLANHLRAPHPFTLVITAGPGEEANAARLEALTDGLPRTVYYSRDGLRPFAEHIQFADLFLSGSTGPLHIAGALDRPTAAFYTRRRSATSLRWQTLNSPDRRLAFAPPESAAAEDMSKIDVAAAAVAINQQFLQSPP</sequence>
<name>A0A1F6V843_9PROT</name>
<dbReference type="CDD" id="cd03789">
    <property type="entry name" value="GT9_LPS_heptosyltransferase"/>
    <property type="match status" value="1"/>
</dbReference>
<evidence type="ECO:0008006" key="5">
    <source>
        <dbReference type="Google" id="ProtNLM"/>
    </source>
</evidence>
<dbReference type="Pfam" id="PF01075">
    <property type="entry name" value="Glyco_transf_9"/>
    <property type="match status" value="1"/>
</dbReference>
<reference evidence="3 4" key="1">
    <citation type="journal article" date="2016" name="Nat. Commun.">
        <title>Thousands of microbial genomes shed light on interconnected biogeochemical processes in an aquifer system.</title>
        <authorList>
            <person name="Anantharaman K."/>
            <person name="Brown C.T."/>
            <person name="Hug L.A."/>
            <person name="Sharon I."/>
            <person name="Castelle C.J."/>
            <person name="Probst A.J."/>
            <person name="Thomas B.C."/>
            <person name="Singh A."/>
            <person name="Wilkins M.J."/>
            <person name="Karaoz U."/>
            <person name="Brodie E.L."/>
            <person name="Williams K.H."/>
            <person name="Hubbard S.S."/>
            <person name="Banfield J.F."/>
        </authorList>
    </citation>
    <scope>NUCLEOTIDE SEQUENCE [LARGE SCALE GENOMIC DNA]</scope>
</reference>
<dbReference type="PANTHER" id="PTHR30160">
    <property type="entry name" value="TETRAACYLDISACCHARIDE 4'-KINASE-RELATED"/>
    <property type="match status" value="1"/>
</dbReference>